<sequence>MKEPTWHQELGHSYLHKIPFQKNVESSHRLNIKGEVDKYERKKKYIKREMYKFMNGIKKGNKQRHHLNYNLGVLCRMSPSYVNNMSALRAQDGGGTINAHTLELPTGCSISKESNYKKKTSPCRDYENEGDLKKHKLVWNRDGYHKRACQNYLHVFLNNMDLHCSSICDENNYGVRGPAGGMSPSAGFSLLGGKKLHRKVHGNGCKDGVGPHWGEPGAVILPHITSPRKKSKKVELHKWTLQRQNGSGYQRGSSNCSSESTKIIEQFVKSIERNQSGQKEKKEDMDKEKINYATVPSDSNPLNAMNVQNVTILNGYTITAKKSKIHADDQDASTVLLEYKQMVKDNKKMWSLLQRVMYQIQVTNSSVEVNKKIEKGISTYLRKVERIVNKYREALECDDFNKTTRLHRHFRANEMVMLRSVLHYVIDLMRHVKYECKDLRREIEREICEVEEAIWQSLGMSRL</sequence>
<organism evidence="1 2">
    <name type="scientific">Plasmodium fragile</name>
    <dbReference type="NCBI Taxonomy" id="5857"/>
    <lineage>
        <taxon>Eukaryota</taxon>
        <taxon>Sar</taxon>
        <taxon>Alveolata</taxon>
        <taxon>Apicomplexa</taxon>
        <taxon>Aconoidasida</taxon>
        <taxon>Haemosporida</taxon>
        <taxon>Plasmodiidae</taxon>
        <taxon>Plasmodium</taxon>
        <taxon>Plasmodium (Plasmodium)</taxon>
    </lineage>
</organism>
<protein>
    <submittedName>
        <fullName evidence="1">Uncharacterized protein</fullName>
    </submittedName>
</protein>
<reference evidence="1 2" key="1">
    <citation type="submission" date="2014-03" db="EMBL/GenBank/DDBJ databases">
        <title>The Genome Sequence of Plasmodium fragile nilgiri.</title>
        <authorList>
            <consortium name="The Broad Institute Genomics Platform"/>
            <consortium name="The Broad Institute Genome Sequencing Center for Infectious Disease"/>
            <person name="Neafsey D."/>
            <person name="Duraisingh M."/>
            <person name="Young S.K."/>
            <person name="Zeng Q."/>
            <person name="Gargeya S."/>
            <person name="Abouelleil A."/>
            <person name="Alvarado L."/>
            <person name="Chapman S.B."/>
            <person name="Gainer-Dewar J."/>
            <person name="Goldberg J."/>
            <person name="Griggs A."/>
            <person name="Gujja S."/>
            <person name="Hansen M."/>
            <person name="Howarth C."/>
            <person name="Imamovic A."/>
            <person name="Larimer J."/>
            <person name="Pearson M."/>
            <person name="Poon T.W."/>
            <person name="Priest M."/>
            <person name="Roberts A."/>
            <person name="Saif S."/>
            <person name="Shea T."/>
            <person name="Sykes S."/>
            <person name="Wortman J."/>
            <person name="Nusbaum C."/>
            <person name="Birren B."/>
        </authorList>
    </citation>
    <scope>NUCLEOTIDE SEQUENCE [LARGE SCALE GENOMIC DNA]</scope>
    <source>
        <strain evidence="2">nilgiri</strain>
    </source>
</reference>
<gene>
    <name evidence="1" type="ORF">AK88_02950</name>
</gene>
<name>A0A0D9QKA4_PLAFR</name>
<keyword evidence="2" id="KW-1185">Reference proteome</keyword>
<evidence type="ECO:0000313" key="1">
    <source>
        <dbReference type="EMBL" id="KJP87393.1"/>
    </source>
</evidence>
<dbReference type="GeneID" id="24268264"/>
<dbReference type="VEuPathDB" id="PlasmoDB:AK88_02950"/>
<dbReference type="Proteomes" id="UP000054561">
    <property type="component" value="Unassembled WGS sequence"/>
</dbReference>
<dbReference type="EMBL" id="KQ001675">
    <property type="protein sequence ID" value="KJP87393.1"/>
    <property type="molecule type" value="Genomic_DNA"/>
</dbReference>
<dbReference type="RefSeq" id="XP_012335996.1">
    <property type="nucleotide sequence ID" value="XM_012480573.1"/>
</dbReference>
<dbReference type="OMA" id="VKYECKD"/>
<evidence type="ECO:0000313" key="2">
    <source>
        <dbReference type="Proteomes" id="UP000054561"/>
    </source>
</evidence>
<dbReference type="OrthoDB" id="380783at2759"/>
<dbReference type="AlphaFoldDB" id="A0A0D9QKA4"/>
<proteinExistence type="predicted"/>
<accession>A0A0D9QKA4</accession>